<evidence type="ECO:0000313" key="8">
    <source>
        <dbReference type="Proteomes" id="UP000663873"/>
    </source>
</evidence>
<feature type="non-terminal residue" evidence="6">
    <location>
        <position position="1"/>
    </location>
</feature>
<comment type="cofactor">
    <cofactor evidence="1">
        <name>pyridoxal 5'-phosphate</name>
        <dbReference type="ChEBI" id="CHEBI:597326"/>
    </cofactor>
</comment>
<name>A0A822G5S8_9BILA</name>
<dbReference type="GO" id="GO:0030149">
    <property type="term" value="P:sphingolipid catabolic process"/>
    <property type="evidence" value="ECO:0007669"/>
    <property type="project" value="TreeGrafter"/>
</dbReference>
<dbReference type="InterPro" id="IPR015424">
    <property type="entry name" value="PyrdxlP-dep_Trfase"/>
</dbReference>
<keyword evidence="3" id="KW-0456">Lyase</keyword>
<dbReference type="GO" id="GO:0005783">
    <property type="term" value="C:endoplasmic reticulum"/>
    <property type="evidence" value="ECO:0007669"/>
    <property type="project" value="TreeGrafter"/>
</dbReference>
<reference evidence="6" key="1">
    <citation type="submission" date="2021-02" db="EMBL/GenBank/DDBJ databases">
        <authorList>
            <person name="Nowell W R."/>
        </authorList>
    </citation>
    <scope>NUCLEOTIDE SEQUENCE</scope>
</reference>
<organism evidence="6 7">
    <name type="scientific">Rotaria socialis</name>
    <dbReference type="NCBI Taxonomy" id="392032"/>
    <lineage>
        <taxon>Eukaryota</taxon>
        <taxon>Metazoa</taxon>
        <taxon>Spiralia</taxon>
        <taxon>Gnathifera</taxon>
        <taxon>Rotifera</taxon>
        <taxon>Eurotatoria</taxon>
        <taxon>Bdelloidea</taxon>
        <taxon>Philodinida</taxon>
        <taxon>Philodinidae</taxon>
        <taxon>Rotaria</taxon>
    </lineage>
</organism>
<evidence type="ECO:0000313" key="6">
    <source>
        <dbReference type="EMBL" id="CAF5144841.1"/>
    </source>
</evidence>
<dbReference type="InterPro" id="IPR015421">
    <property type="entry name" value="PyrdxlP-dep_Trfase_major"/>
</dbReference>
<sequence>MKLKRIPLNPQTREVDLKKMRQAINENTCMIVGSAPNFPHGTIDPIEEISK</sequence>
<dbReference type="PANTHER" id="PTHR42735:SF6">
    <property type="entry name" value="SPHINGOSINE-1-PHOSPHATE LYASE 1"/>
    <property type="match status" value="1"/>
</dbReference>
<gene>
    <name evidence="6" type="ORF">QYT958_LOCUS48074</name>
    <name evidence="4" type="ORF">UJA718_LOCUS50060</name>
    <name evidence="5" type="ORF">UJA718_LOCUS50084</name>
</gene>
<keyword evidence="8" id="KW-1185">Reference proteome</keyword>
<dbReference type="Gene3D" id="3.40.640.10">
    <property type="entry name" value="Type I PLP-dependent aspartate aminotransferase-like (Major domain)"/>
    <property type="match status" value="1"/>
</dbReference>
<proteinExistence type="predicted"/>
<dbReference type="PANTHER" id="PTHR42735">
    <property type="match status" value="1"/>
</dbReference>
<evidence type="ECO:0000256" key="1">
    <source>
        <dbReference type="ARBA" id="ARBA00001933"/>
    </source>
</evidence>
<protein>
    <recommendedName>
        <fullName evidence="9">Aminotransferase</fullName>
    </recommendedName>
</protein>
<dbReference type="AlphaFoldDB" id="A0A822G5S8"/>
<dbReference type="EMBL" id="CAJOBP010108365">
    <property type="protein sequence ID" value="CAF4995594.1"/>
    <property type="molecule type" value="Genomic_DNA"/>
</dbReference>
<dbReference type="SUPFAM" id="SSF53383">
    <property type="entry name" value="PLP-dependent transferases"/>
    <property type="match status" value="1"/>
</dbReference>
<evidence type="ECO:0000313" key="7">
    <source>
        <dbReference type="Proteomes" id="UP000663848"/>
    </source>
</evidence>
<dbReference type="EMBL" id="CAJOBR010093853">
    <property type="protein sequence ID" value="CAF5144841.1"/>
    <property type="molecule type" value="Genomic_DNA"/>
</dbReference>
<dbReference type="GO" id="GO:0016020">
    <property type="term" value="C:membrane"/>
    <property type="evidence" value="ECO:0007669"/>
    <property type="project" value="GOC"/>
</dbReference>
<evidence type="ECO:0000256" key="2">
    <source>
        <dbReference type="ARBA" id="ARBA00022898"/>
    </source>
</evidence>
<evidence type="ECO:0000256" key="3">
    <source>
        <dbReference type="ARBA" id="ARBA00023239"/>
    </source>
</evidence>
<comment type="caution">
    <text evidence="6">The sequence shown here is derived from an EMBL/GenBank/DDBJ whole genome shotgun (WGS) entry which is preliminary data.</text>
</comment>
<evidence type="ECO:0000313" key="5">
    <source>
        <dbReference type="EMBL" id="CAF4996229.1"/>
    </source>
</evidence>
<accession>A0A822G5S8</accession>
<evidence type="ECO:0008006" key="9">
    <source>
        <dbReference type="Google" id="ProtNLM"/>
    </source>
</evidence>
<evidence type="ECO:0000313" key="4">
    <source>
        <dbReference type="EMBL" id="CAF4995594.1"/>
    </source>
</evidence>
<dbReference type="Proteomes" id="UP000663873">
    <property type="component" value="Unassembled WGS sequence"/>
</dbReference>
<keyword evidence="2" id="KW-0663">Pyridoxal phosphate</keyword>
<dbReference type="Proteomes" id="UP000663848">
    <property type="component" value="Unassembled WGS sequence"/>
</dbReference>
<dbReference type="GO" id="GO:0008117">
    <property type="term" value="F:sphinganine-1-phosphate aldolase activity"/>
    <property type="evidence" value="ECO:0007669"/>
    <property type="project" value="TreeGrafter"/>
</dbReference>
<dbReference type="InterPro" id="IPR050477">
    <property type="entry name" value="GrpII_AminoAcid_Decarb"/>
</dbReference>
<dbReference type="EMBL" id="CAJOBP010108657">
    <property type="protein sequence ID" value="CAF4996229.1"/>
    <property type="molecule type" value="Genomic_DNA"/>
</dbReference>